<accession>A0A5D5AHN2</accession>
<dbReference type="GO" id="GO:0016705">
    <property type="term" value="F:oxidoreductase activity, acting on paired donors, with incorporation or reduction of molecular oxygen"/>
    <property type="evidence" value="ECO:0007669"/>
    <property type="project" value="InterPro"/>
</dbReference>
<feature type="compositionally biased region" description="Polar residues" evidence="1">
    <location>
        <begin position="90"/>
        <end position="101"/>
    </location>
</feature>
<dbReference type="InterPro" id="IPR036661">
    <property type="entry name" value="Luciferase-like_sf"/>
</dbReference>
<evidence type="ECO:0000259" key="2">
    <source>
        <dbReference type="Pfam" id="PF00296"/>
    </source>
</evidence>
<feature type="region of interest" description="Disordered" evidence="1">
    <location>
        <begin position="90"/>
        <end position="124"/>
    </location>
</feature>
<comment type="caution">
    <text evidence="3">The sequence shown here is derived from an EMBL/GenBank/DDBJ whole genome shotgun (WGS) entry which is preliminary data.</text>
</comment>
<dbReference type="InterPro" id="IPR011251">
    <property type="entry name" value="Luciferase-like_dom"/>
</dbReference>
<proteinExistence type="predicted"/>
<evidence type="ECO:0000313" key="3">
    <source>
        <dbReference type="EMBL" id="TYT61299.1"/>
    </source>
</evidence>
<dbReference type="Pfam" id="PF00296">
    <property type="entry name" value="Bac_luciferase"/>
    <property type="match status" value="1"/>
</dbReference>
<organism evidence="3 4">
    <name type="scientific">Natrialba swarupiae</name>
    <dbReference type="NCBI Taxonomy" id="2448032"/>
    <lineage>
        <taxon>Archaea</taxon>
        <taxon>Methanobacteriati</taxon>
        <taxon>Methanobacteriota</taxon>
        <taxon>Stenosarchaea group</taxon>
        <taxon>Halobacteria</taxon>
        <taxon>Halobacteriales</taxon>
        <taxon>Natrialbaceae</taxon>
        <taxon>Natrialba</taxon>
    </lineage>
</organism>
<evidence type="ECO:0000313" key="4">
    <source>
        <dbReference type="Proteomes" id="UP000324104"/>
    </source>
</evidence>
<dbReference type="PANTHER" id="PTHR30137">
    <property type="entry name" value="LUCIFERASE-LIKE MONOOXYGENASE"/>
    <property type="match status" value="1"/>
</dbReference>
<dbReference type="GO" id="GO:0005829">
    <property type="term" value="C:cytosol"/>
    <property type="evidence" value="ECO:0007669"/>
    <property type="project" value="TreeGrafter"/>
</dbReference>
<name>A0A5D5AHN2_9EURY</name>
<protein>
    <submittedName>
        <fullName evidence="3">LLM class flavin-dependent oxidoreductase</fullName>
    </submittedName>
</protein>
<sequence length="124" mass="13050">MDLSIVDVAPVRAGESATDAYENTTELAGLAERLGYSRYWVAEHHGMGESIASTTPEVLIGHLAAETSSIRVGSGTVLLNHYALTKVPKNSAQTRVPSTVTGMLLPGTLRPIETPTEETPSSSG</sequence>
<dbReference type="PANTHER" id="PTHR30137:SF6">
    <property type="entry name" value="LUCIFERASE-LIKE MONOOXYGENASE"/>
    <property type="match status" value="1"/>
</dbReference>
<evidence type="ECO:0000256" key="1">
    <source>
        <dbReference type="SAM" id="MobiDB-lite"/>
    </source>
</evidence>
<gene>
    <name evidence="3" type="ORF">FYC77_14695</name>
</gene>
<feature type="domain" description="Luciferase-like" evidence="2">
    <location>
        <begin position="1"/>
        <end position="82"/>
    </location>
</feature>
<dbReference type="SUPFAM" id="SSF51679">
    <property type="entry name" value="Bacterial luciferase-like"/>
    <property type="match status" value="1"/>
</dbReference>
<dbReference type="CDD" id="cd00347">
    <property type="entry name" value="Flavin_utilizing_monoxygenases"/>
    <property type="match status" value="1"/>
</dbReference>
<dbReference type="InterPro" id="IPR050766">
    <property type="entry name" value="Bact_Lucif_Oxidored"/>
</dbReference>
<dbReference type="EMBL" id="VTAW01000020">
    <property type="protein sequence ID" value="TYT61299.1"/>
    <property type="molecule type" value="Genomic_DNA"/>
</dbReference>
<dbReference type="AlphaFoldDB" id="A0A5D5AHN2"/>
<dbReference type="Gene3D" id="3.20.20.30">
    <property type="entry name" value="Luciferase-like domain"/>
    <property type="match status" value="1"/>
</dbReference>
<keyword evidence="4" id="KW-1185">Reference proteome</keyword>
<dbReference type="Proteomes" id="UP000324104">
    <property type="component" value="Unassembled WGS sequence"/>
</dbReference>
<reference evidence="3 4" key="1">
    <citation type="submission" date="2019-08" db="EMBL/GenBank/DDBJ databases">
        <title>Archaea genome.</title>
        <authorList>
            <person name="Kajale S."/>
            <person name="Shouche Y."/>
            <person name="Deshpande N."/>
            <person name="Sharma A."/>
        </authorList>
    </citation>
    <scope>NUCLEOTIDE SEQUENCE [LARGE SCALE GENOMIC DNA]</scope>
    <source>
        <strain evidence="3 4">ESP3B_9</strain>
    </source>
</reference>